<sequence>MKKEPALNRAGNAITVCEPGLVPVGTGPGFLFFEQLGSDFAAAHGRKRCWALLFPQNATVKGALLTQTVAGSALCRFGAQLVEILRSGR</sequence>
<name>D5WQH1_KYRT2</name>
<reference evidence="1 2" key="1">
    <citation type="journal article" date="2011" name="Stand. Genomic Sci.">
        <title>Complete genome sequence of the thermophilic, hydrogen-oxidizing Bacillus tusciae type strain (T2) and reclassification in the new genus, Kyrpidia gen. nov. as Kyrpidia tusciae comb. nov. and emendation of the family Alicyclobacillaceae da Costa and Rainey, 2010.</title>
        <authorList>
            <person name="Klenk H.P."/>
            <person name="Lapidus A."/>
            <person name="Chertkov O."/>
            <person name="Copeland A."/>
            <person name="Del Rio T.G."/>
            <person name="Nolan M."/>
            <person name="Lucas S."/>
            <person name="Chen F."/>
            <person name="Tice H."/>
            <person name="Cheng J.F."/>
            <person name="Han C."/>
            <person name="Bruce D."/>
            <person name="Goodwin L."/>
            <person name="Pitluck S."/>
            <person name="Pati A."/>
            <person name="Ivanova N."/>
            <person name="Mavromatis K."/>
            <person name="Daum C."/>
            <person name="Chen A."/>
            <person name="Palaniappan K."/>
            <person name="Chang Y.J."/>
            <person name="Land M."/>
            <person name="Hauser L."/>
            <person name="Jeffries C.D."/>
            <person name="Detter J.C."/>
            <person name="Rohde M."/>
            <person name="Abt B."/>
            <person name="Pukall R."/>
            <person name="Goker M."/>
            <person name="Bristow J."/>
            <person name="Markowitz V."/>
            <person name="Hugenholtz P."/>
            <person name="Eisen J.A."/>
        </authorList>
    </citation>
    <scope>NUCLEOTIDE SEQUENCE [LARGE SCALE GENOMIC DNA]</scope>
    <source>
        <strain evidence="1 2">DSM 2912</strain>
    </source>
</reference>
<organism evidence="1 2">
    <name type="scientific">Kyrpidia tusciae (strain DSM 2912 / NBRC 15312 / T2)</name>
    <name type="common">Bacillus tusciae</name>
    <dbReference type="NCBI Taxonomy" id="562970"/>
    <lineage>
        <taxon>Bacteria</taxon>
        <taxon>Bacillati</taxon>
        <taxon>Bacillota</taxon>
        <taxon>Bacilli</taxon>
        <taxon>Bacillales</taxon>
        <taxon>Alicyclobacillaceae</taxon>
        <taxon>Kyrpidia</taxon>
    </lineage>
</organism>
<dbReference type="HOGENOM" id="CLU_2450742_0_0_9"/>
<dbReference type="KEGG" id="bts:Btus_1883"/>
<dbReference type="EMBL" id="CP002017">
    <property type="protein sequence ID" value="ADG06580.1"/>
    <property type="molecule type" value="Genomic_DNA"/>
</dbReference>
<accession>D5WQH1</accession>
<evidence type="ECO:0000313" key="2">
    <source>
        <dbReference type="Proteomes" id="UP000002368"/>
    </source>
</evidence>
<dbReference type="Proteomes" id="UP000002368">
    <property type="component" value="Chromosome"/>
</dbReference>
<gene>
    <name evidence="1" type="ordered locus">Btus_1883</name>
</gene>
<keyword evidence="2" id="KW-1185">Reference proteome</keyword>
<evidence type="ECO:0000313" key="1">
    <source>
        <dbReference type="EMBL" id="ADG06580.1"/>
    </source>
</evidence>
<dbReference type="AlphaFoldDB" id="D5WQH1"/>
<proteinExistence type="predicted"/>
<protein>
    <submittedName>
        <fullName evidence="1">Uncharacterized protein</fullName>
    </submittedName>
</protein>